<dbReference type="InterPro" id="IPR029058">
    <property type="entry name" value="AB_hydrolase_fold"/>
</dbReference>
<accession>A0A086PC17</accession>
<dbReference type="Proteomes" id="UP000024284">
    <property type="component" value="Unassembled WGS sequence"/>
</dbReference>
<keyword evidence="3" id="KW-1185">Reference proteome</keyword>
<organism evidence="2 3">
    <name type="scientific">Sphingobium herbicidovorans (strain ATCC 700291 / DSM 11019 / CCUG 56400 / KCTC 2939 / LMG 18315 / NBRC 16415 / MH)</name>
    <name type="common">Sphingomonas herbicidovorans</name>
    <dbReference type="NCBI Taxonomy" id="1219045"/>
    <lineage>
        <taxon>Bacteria</taxon>
        <taxon>Pseudomonadati</taxon>
        <taxon>Pseudomonadota</taxon>
        <taxon>Alphaproteobacteria</taxon>
        <taxon>Sphingomonadales</taxon>
        <taxon>Sphingomonadaceae</taxon>
        <taxon>Sphingobium</taxon>
    </lineage>
</organism>
<dbReference type="PANTHER" id="PTHR43194">
    <property type="entry name" value="HYDROLASE ALPHA/BETA FOLD FAMILY"/>
    <property type="match status" value="1"/>
</dbReference>
<comment type="caution">
    <text evidence="2">The sequence shown here is derived from an EMBL/GenBank/DDBJ whole genome shotgun (WGS) entry which is preliminary data.</text>
</comment>
<dbReference type="eggNOG" id="COG2267">
    <property type="taxonomic scope" value="Bacteria"/>
</dbReference>
<sequence length="278" mass="29829">MFRTADGITLVADVAGSPDAPTVVLAHGGGQTRHSWKQLFMGLVNRGYSVVNYDARGHGDSDWAADGDYTIPALSRDLCTILPTIKGPVALVGASMGGASAFYAIGSSPQPIAKALIMVDIVPRPAKKGTDHIHAFMTAHPDGFETLEEAADAVATYYPDRERPKDSTGLNKNLRASPDGRLRWHWDPALLNANPSSEPPLFTEHMIGVAARVTLPTLLIRGGRSDIVDEAGVAEMRALVPQTEVFEVPDAGHMVAGDRNDAFNEGVFAFLDRRLPLH</sequence>
<proteinExistence type="predicted"/>
<dbReference type="PRINTS" id="PR00111">
    <property type="entry name" value="ABHYDROLASE"/>
</dbReference>
<evidence type="ECO:0000313" key="2">
    <source>
        <dbReference type="EMBL" id="KFG90935.1"/>
    </source>
</evidence>
<feature type="domain" description="AB hydrolase-1" evidence="1">
    <location>
        <begin position="23"/>
        <end position="264"/>
    </location>
</feature>
<dbReference type="GO" id="GO:0016787">
    <property type="term" value="F:hydrolase activity"/>
    <property type="evidence" value="ECO:0007669"/>
    <property type="project" value="UniProtKB-KW"/>
</dbReference>
<dbReference type="EMBL" id="JFZA02000008">
    <property type="protein sequence ID" value="KFG90935.1"/>
    <property type="molecule type" value="Genomic_DNA"/>
</dbReference>
<evidence type="ECO:0000313" key="3">
    <source>
        <dbReference type="Proteomes" id="UP000024284"/>
    </source>
</evidence>
<dbReference type="SUPFAM" id="SSF53474">
    <property type="entry name" value="alpha/beta-Hydrolases"/>
    <property type="match status" value="1"/>
</dbReference>
<protein>
    <submittedName>
        <fullName evidence="2">Alpha/beta hydrolase fold protein</fullName>
    </submittedName>
</protein>
<keyword evidence="2" id="KW-0378">Hydrolase</keyword>
<dbReference type="Gene3D" id="3.40.50.1820">
    <property type="entry name" value="alpha/beta hydrolase"/>
    <property type="match status" value="1"/>
</dbReference>
<name>A0A086PC17_SPHHM</name>
<dbReference type="AlphaFoldDB" id="A0A086PC17"/>
<dbReference type="InterPro" id="IPR000073">
    <property type="entry name" value="AB_hydrolase_1"/>
</dbReference>
<evidence type="ECO:0000259" key="1">
    <source>
        <dbReference type="Pfam" id="PF12697"/>
    </source>
</evidence>
<gene>
    <name evidence="2" type="ORF">BV98_001302</name>
</gene>
<dbReference type="PATRIC" id="fig|1219045.3.peg.1333"/>
<reference evidence="2" key="1">
    <citation type="submission" date="2014-08" db="EMBL/GenBank/DDBJ databases">
        <title>Draft genome sequences of Sphingobium herbicidovorans.</title>
        <authorList>
            <person name="Gan H.M."/>
            <person name="Gan H.Y."/>
            <person name="Savka M.A."/>
        </authorList>
    </citation>
    <scope>NUCLEOTIDE SEQUENCE [LARGE SCALE GENOMIC DNA]</scope>
    <source>
        <strain evidence="2">NBRC 16415</strain>
    </source>
</reference>
<dbReference type="Pfam" id="PF12697">
    <property type="entry name" value="Abhydrolase_6"/>
    <property type="match status" value="1"/>
</dbReference>
<dbReference type="STRING" id="76947.GCA_002080435_04046"/>
<dbReference type="PANTHER" id="PTHR43194:SF2">
    <property type="entry name" value="PEROXISOMAL MEMBRANE PROTEIN LPX1"/>
    <property type="match status" value="1"/>
</dbReference>
<dbReference type="InterPro" id="IPR050228">
    <property type="entry name" value="Carboxylesterase_BioH"/>
</dbReference>
<dbReference type="RefSeq" id="WP_231567949.1">
    <property type="nucleotide sequence ID" value="NZ_BCZD01000023.1"/>
</dbReference>